<evidence type="ECO:0000313" key="6">
    <source>
        <dbReference type="Proteomes" id="UP000186524"/>
    </source>
</evidence>
<comment type="caution">
    <text evidence="5">The sequence shown here is derived from an EMBL/GenBank/DDBJ whole genome shotgun (WGS) entry which is preliminary data.</text>
</comment>
<dbReference type="InterPro" id="IPR027417">
    <property type="entry name" value="P-loop_NTPase"/>
</dbReference>
<dbReference type="GO" id="GO:0016887">
    <property type="term" value="F:ATP hydrolysis activity"/>
    <property type="evidence" value="ECO:0007669"/>
    <property type="project" value="InterPro"/>
</dbReference>
<dbReference type="Gene3D" id="3.40.50.300">
    <property type="entry name" value="P-loop containing nucleotide triphosphate hydrolases"/>
    <property type="match status" value="1"/>
</dbReference>
<evidence type="ECO:0000256" key="2">
    <source>
        <dbReference type="ARBA" id="ARBA00022741"/>
    </source>
</evidence>
<dbReference type="GO" id="GO:0005524">
    <property type="term" value="F:ATP binding"/>
    <property type="evidence" value="ECO:0007669"/>
    <property type="project" value="UniProtKB-KW"/>
</dbReference>
<dbReference type="InterPro" id="IPR000641">
    <property type="entry name" value="CbxX/CfxQ"/>
</dbReference>
<dbReference type="AlphaFoldDB" id="A0A1Q5P466"/>
<accession>A0A1Q5P466</accession>
<dbReference type="PANTHER" id="PTHR43392">
    <property type="entry name" value="AAA-TYPE ATPASE FAMILY PROTEIN / ANKYRIN REPEAT FAMILY PROTEIN"/>
    <property type="match status" value="1"/>
</dbReference>
<gene>
    <name evidence="5" type="ORF">BLL40_05605</name>
</gene>
<dbReference type="FunFam" id="3.40.50.300:FF:000216">
    <property type="entry name" value="Type VII secretion ATPase EccA"/>
    <property type="match status" value="1"/>
</dbReference>
<keyword evidence="6" id="KW-1185">Reference proteome</keyword>
<dbReference type="InterPro" id="IPR050773">
    <property type="entry name" value="CbxX/CfxQ_RuBisCO_ESX"/>
</dbReference>
<keyword evidence="2" id="KW-0547">Nucleotide-binding</keyword>
<evidence type="ECO:0000259" key="4">
    <source>
        <dbReference type="SMART" id="SM00382"/>
    </source>
</evidence>
<evidence type="ECO:0000313" key="5">
    <source>
        <dbReference type="EMBL" id="OKL37059.1"/>
    </source>
</evidence>
<dbReference type="InterPro" id="IPR041627">
    <property type="entry name" value="AAA_lid_6"/>
</dbReference>
<dbReference type="EMBL" id="MRWQ01000005">
    <property type="protein sequence ID" value="OKL37059.1"/>
    <property type="molecule type" value="Genomic_DNA"/>
</dbReference>
<dbReference type="Proteomes" id="UP000186524">
    <property type="component" value="Unassembled WGS sequence"/>
</dbReference>
<feature type="domain" description="AAA+ ATPase" evidence="4">
    <location>
        <begin position="80"/>
        <end position="218"/>
    </location>
</feature>
<name>A0A1Q5P466_9BACI</name>
<dbReference type="Pfam" id="PF17866">
    <property type="entry name" value="AAA_lid_6"/>
    <property type="match status" value="1"/>
</dbReference>
<dbReference type="InterPro" id="IPR003959">
    <property type="entry name" value="ATPase_AAA_core"/>
</dbReference>
<keyword evidence="3" id="KW-0067">ATP-binding</keyword>
<dbReference type="PRINTS" id="PR00819">
    <property type="entry name" value="CBXCFQXSUPER"/>
</dbReference>
<dbReference type="Gene3D" id="1.10.8.60">
    <property type="match status" value="1"/>
</dbReference>
<proteinExistence type="inferred from homology"/>
<dbReference type="OrthoDB" id="9806903at2"/>
<dbReference type="SUPFAM" id="SSF52540">
    <property type="entry name" value="P-loop containing nucleoside triphosphate hydrolases"/>
    <property type="match status" value="1"/>
</dbReference>
<evidence type="ECO:0000256" key="3">
    <source>
        <dbReference type="ARBA" id="ARBA00022840"/>
    </source>
</evidence>
<protein>
    <submittedName>
        <fullName evidence="5">Stage V sporulation protein K</fullName>
    </submittedName>
</protein>
<dbReference type="CDD" id="cd00009">
    <property type="entry name" value="AAA"/>
    <property type="match status" value="1"/>
</dbReference>
<dbReference type="InterPro" id="IPR003593">
    <property type="entry name" value="AAA+_ATPase"/>
</dbReference>
<dbReference type="STRING" id="1714354.BLL40_05605"/>
<dbReference type="SMART" id="SM00382">
    <property type="entry name" value="AAA"/>
    <property type="match status" value="1"/>
</dbReference>
<reference evidence="5 6" key="1">
    <citation type="submission" date="2016-12" db="EMBL/GenBank/DDBJ databases">
        <title>Domibacillus sp. SAOS 44 whole genome sequencing.</title>
        <authorList>
            <person name="Verma A."/>
            <person name="Krishnamurthi S."/>
        </authorList>
    </citation>
    <scope>NUCLEOTIDE SEQUENCE [LARGE SCALE GENOMIC DNA]</scope>
    <source>
        <strain evidence="5 6">SAOS 44</strain>
    </source>
</reference>
<dbReference type="RefSeq" id="WP_073710940.1">
    <property type="nucleotide sequence ID" value="NZ_MRWQ01000005.1"/>
</dbReference>
<evidence type="ECO:0000256" key="1">
    <source>
        <dbReference type="ARBA" id="ARBA00010378"/>
    </source>
</evidence>
<dbReference type="Pfam" id="PF00004">
    <property type="entry name" value="AAA"/>
    <property type="match status" value="1"/>
</dbReference>
<comment type="similarity">
    <text evidence="1">Belongs to the CbxX/CfxQ family.</text>
</comment>
<dbReference type="PANTHER" id="PTHR43392:SF2">
    <property type="entry name" value="AAA-TYPE ATPASE FAMILY PROTEIN _ ANKYRIN REPEAT FAMILY PROTEIN"/>
    <property type="match status" value="1"/>
</dbReference>
<sequence>MKQINQPGRIHVVFQPKEKTSLAAEPEWHRHPAHEVLLDIEKEMEHLIGLADLKILVRELYATAYINQKRIEADIQTKGQMLHMLFTGNPGTGKTTAARIIASMFKRLHILEKGHFIEAERADLVGEYIGHTAQKTRDLVKKAMGGVLFIDEAYSLARGGEKDFGKEAIDTLVKQMEDHQNDFILILAGYPREMAHFLTLNPGLHSRFPITHHFADYTVDELYQIAEQSAHEKWYDIDSAAKPILMEKIAEEKRKQGFRFANGRNIRTMIEKAARKQAIRLMKQTTHSKKDLRLLKGEDFELSK</sequence>
<organism evidence="5 6">
    <name type="scientific">Domibacillus mangrovi</name>
    <dbReference type="NCBI Taxonomy" id="1714354"/>
    <lineage>
        <taxon>Bacteria</taxon>
        <taxon>Bacillati</taxon>
        <taxon>Bacillota</taxon>
        <taxon>Bacilli</taxon>
        <taxon>Bacillales</taxon>
        <taxon>Bacillaceae</taxon>
        <taxon>Domibacillus</taxon>
    </lineage>
</organism>